<proteinExistence type="predicted"/>
<evidence type="ECO:0000313" key="1">
    <source>
        <dbReference type="EMBL" id="MBX42026.1"/>
    </source>
</evidence>
<accession>A0A2P2NHS5</accession>
<dbReference type="AlphaFoldDB" id="A0A2P2NHS5"/>
<name>A0A2P2NHS5_RHIMU</name>
<reference evidence="1" key="1">
    <citation type="submission" date="2018-02" db="EMBL/GenBank/DDBJ databases">
        <title>Rhizophora mucronata_Transcriptome.</title>
        <authorList>
            <person name="Meera S.P."/>
            <person name="Sreeshan A."/>
            <person name="Augustine A."/>
        </authorList>
    </citation>
    <scope>NUCLEOTIDE SEQUENCE</scope>
    <source>
        <tissue evidence="1">Leaf</tissue>
    </source>
</reference>
<dbReference type="EMBL" id="GGEC01061542">
    <property type="protein sequence ID" value="MBX42026.1"/>
    <property type="molecule type" value="Transcribed_RNA"/>
</dbReference>
<organism evidence="1">
    <name type="scientific">Rhizophora mucronata</name>
    <name type="common">Asiatic mangrove</name>
    <dbReference type="NCBI Taxonomy" id="61149"/>
    <lineage>
        <taxon>Eukaryota</taxon>
        <taxon>Viridiplantae</taxon>
        <taxon>Streptophyta</taxon>
        <taxon>Embryophyta</taxon>
        <taxon>Tracheophyta</taxon>
        <taxon>Spermatophyta</taxon>
        <taxon>Magnoliopsida</taxon>
        <taxon>eudicotyledons</taxon>
        <taxon>Gunneridae</taxon>
        <taxon>Pentapetalae</taxon>
        <taxon>rosids</taxon>
        <taxon>fabids</taxon>
        <taxon>Malpighiales</taxon>
        <taxon>Rhizophoraceae</taxon>
        <taxon>Rhizophora</taxon>
    </lineage>
</organism>
<sequence>MVILVVSFLPLMYMSVILNVYQVRPLCSLVRPYRSCLELHFH</sequence>
<protein>
    <submittedName>
        <fullName evidence="1">Uncharacterized protein</fullName>
    </submittedName>
</protein>